<dbReference type="RefSeq" id="WP_074946687.1">
    <property type="nucleotide sequence ID" value="NZ_FNUC01000004.1"/>
</dbReference>
<dbReference type="AlphaFoldDB" id="A0A1H5PTY7"/>
<evidence type="ECO:0000313" key="2">
    <source>
        <dbReference type="EMBL" id="SEF16457.1"/>
    </source>
</evidence>
<dbReference type="NCBIfam" id="TIGR03965">
    <property type="entry name" value="mycofact_glyco"/>
    <property type="match status" value="1"/>
</dbReference>
<dbReference type="InterPro" id="IPR029044">
    <property type="entry name" value="Nucleotide-diphossugar_trans"/>
</dbReference>
<dbReference type="InterPro" id="IPR050834">
    <property type="entry name" value="Glycosyltransf_2"/>
</dbReference>
<dbReference type="Pfam" id="PF00535">
    <property type="entry name" value="Glycos_transf_2"/>
    <property type="match status" value="1"/>
</dbReference>
<feature type="domain" description="Glycosyltransferase 2-like" evidence="1">
    <location>
        <begin position="85"/>
        <end position="246"/>
    </location>
</feature>
<dbReference type="InterPro" id="IPR023981">
    <property type="entry name" value="MftF"/>
</dbReference>
<evidence type="ECO:0000259" key="1">
    <source>
        <dbReference type="Pfam" id="PF00535"/>
    </source>
</evidence>
<reference evidence="3" key="1">
    <citation type="submission" date="2016-10" db="EMBL/GenBank/DDBJ databases">
        <authorList>
            <person name="Varghese N."/>
            <person name="Submissions S."/>
        </authorList>
    </citation>
    <scope>NUCLEOTIDE SEQUENCE [LARGE SCALE GENOMIC DNA]</scope>
    <source>
        <strain evidence="3">DSM 45237</strain>
    </source>
</reference>
<keyword evidence="2" id="KW-0808">Transferase</keyword>
<dbReference type="InterPro" id="IPR001173">
    <property type="entry name" value="Glyco_trans_2-like"/>
</dbReference>
<dbReference type="SUPFAM" id="SSF53448">
    <property type="entry name" value="Nucleotide-diphospho-sugar transferases"/>
    <property type="match status" value="1"/>
</dbReference>
<dbReference type="OrthoDB" id="5243838at2"/>
<dbReference type="PANTHER" id="PTHR43685">
    <property type="entry name" value="GLYCOSYLTRANSFERASE"/>
    <property type="match status" value="1"/>
</dbReference>
<name>A0A1H5PTY7_9ACTN</name>
<evidence type="ECO:0000313" key="3">
    <source>
        <dbReference type="Proteomes" id="UP000181980"/>
    </source>
</evidence>
<accession>A0A1H5PTY7</accession>
<sequence length="474" mass="49116">MSRGLPAGFGVVLDRQTRMLDGGRVLLGGSPRRALKLSPAGVAAFRRLLADGSVTDERTGRLARRLVDAGVAHPRPPVRVGADVTVIVPVRDRAESLSRCLAALAGASVLVVDDGSVDPASVAAVAARHGARLLQRPVCGGPAAARNTGLAALPPAAHQLGQVRLVAFVDSDCVPSPGWLDRLAGHFADPAVVAVAPRIVPIAAPSAGRVLSAFATARSPLDLGPDEALVRPGGRVSYVPTAALVVRRAALDGFDEALRYGEDVDAVWRLVAAGGVVRYDPAVTVAHAEPATWPAWLRRRHQYGTSAGPLARRHPDRLAPLVLSPWPAAVTALLLARRPVPATAAGAVAAARLASKLRADDLPPSIAVPMIAEATAATLTATGRAVTQLGLPAAVALTARRPRRLATLAAVVAAPAVRDWLRLRPSLDPVRWTLASIADDLAYGTGVWRGAVRARTARPLLPTTPRRSGGSPAG</sequence>
<dbReference type="PANTHER" id="PTHR43685:SF3">
    <property type="entry name" value="SLR2126 PROTEIN"/>
    <property type="match status" value="1"/>
</dbReference>
<organism evidence="2 3">
    <name type="scientific">Jiangella alba</name>
    <dbReference type="NCBI Taxonomy" id="561176"/>
    <lineage>
        <taxon>Bacteria</taxon>
        <taxon>Bacillati</taxon>
        <taxon>Actinomycetota</taxon>
        <taxon>Actinomycetes</taxon>
        <taxon>Jiangellales</taxon>
        <taxon>Jiangellaceae</taxon>
        <taxon>Jiangella</taxon>
    </lineage>
</organism>
<proteinExistence type="predicted"/>
<dbReference type="Gene3D" id="3.90.550.10">
    <property type="entry name" value="Spore Coat Polysaccharide Biosynthesis Protein SpsA, Chain A"/>
    <property type="match status" value="1"/>
</dbReference>
<dbReference type="STRING" id="561176.SAMN04488561_5389"/>
<protein>
    <submittedName>
        <fullName evidence="2">Mycofactocin system glycosyltransferase</fullName>
    </submittedName>
</protein>
<dbReference type="EMBL" id="FNUC01000004">
    <property type="protein sequence ID" value="SEF16457.1"/>
    <property type="molecule type" value="Genomic_DNA"/>
</dbReference>
<gene>
    <name evidence="2" type="ORF">SAMN04488561_5389</name>
</gene>
<dbReference type="GO" id="GO:0016740">
    <property type="term" value="F:transferase activity"/>
    <property type="evidence" value="ECO:0007669"/>
    <property type="project" value="UniProtKB-KW"/>
</dbReference>
<keyword evidence="3" id="KW-1185">Reference proteome</keyword>
<dbReference type="Proteomes" id="UP000181980">
    <property type="component" value="Unassembled WGS sequence"/>
</dbReference>